<dbReference type="AlphaFoldDB" id="A0A4Y2F8P2"/>
<dbReference type="Proteomes" id="UP000499080">
    <property type="component" value="Unassembled WGS sequence"/>
</dbReference>
<keyword evidence="2" id="KW-1185">Reference proteome</keyword>
<gene>
    <name evidence="1" type="ORF">AVEN_78108_1</name>
</gene>
<accession>A0A4Y2F8P2</accession>
<organism evidence="1 2">
    <name type="scientific">Araneus ventricosus</name>
    <name type="common">Orbweaver spider</name>
    <name type="synonym">Epeira ventricosa</name>
    <dbReference type="NCBI Taxonomy" id="182803"/>
    <lineage>
        <taxon>Eukaryota</taxon>
        <taxon>Metazoa</taxon>
        <taxon>Ecdysozoa</taxon>
        <taxon>Arthropoda</taxon>
        <taxon>Chelicerata</taxon>
        <taxon>Arachnida</taxon>
        <taxon>Araneae</taxon>
        <taxon>Araneomorphae</taxon>
        <taxon>Entelegynae</taxon>
        <taxon>Araneoidea</taxon>
        <taxon>Araneidae</taxon>
        <taxon>Araneus</taxon>
    </lineage>
</organism>
<reference evidence="1 2" key="1">
    <citation type="journal article" date="2019" name="Sci. Rep.">
        <title>Orb-weaving spider Araneus ventricosus genome elucidates the spidroin gene catalogue.</title>
        <authorList>
            <person name="Kono N."/>
            <person name="Nakamura H."/>
            <person name="Ohtoshi R."/>
            <person name="Moran D.A.P."/>
            <person name="Shinohara A."/>
            <person name="Yoshida Y."/>
            <person name="Fujiwara M."/>
            <person name="Mori M."/>
            <person name="Tomita M."/>
            <person name="Arakawa K."/>
        </authorList>
    </citation>
    <scope>NUCLEOTIDE SEQUENCE [LARGE SCALE GENOMIC DNA]</scope>
</reference>
<dbReference type="EMBL" id="BGPR01000800">
    <property type="protein sequence ID" value="GBM36014.1"/>
    <property type="molecule type" value="Genomic_DNA"/>
</dbReference>
<protein>
    <submittedName>
        <fullName evidence="1">Uncharacterized protein</fullName>
    </submittedName>
</protein>
<sequence>MTSQEDLLKSEQPEKLNISLHDHSLDRSCSTMPFFLLSPGTFHARDRSYVSVTRAQPLRPLHRPTCYQQHHVEVNVIIRRRRVQFSVYICVLCVCIVTNMESRFPAMQILWLGREFYKVKHGGPATKLCHH</sequence>
<evidence type="ECO:0000313" key="2">
    <source>
        <dbReference type="Proteomes" id="UP000499080"/>
    </source>
</evidence>
<comment type="caution">
    <text evidence="1">The sequence shown here is derived from an EMBL/GenBank/DDBJ whole genome shotgun (WGS) entry which is preliminary data.</text>
</comment>
<name>A0A4Y2F8P2_ARAVE</name>
<evidence type="ECO:0000313" key="1">
    <source>
        <dbReference type="EMBL" id="GBM36014.1"/>
    </source>
</evidence>
<proteinExistence type="predicted"/>